<feature type="repeat" description="ANK" evidence="3">
    <location>
        <begin position="133"/>
        <end position="165"/>
    </location>
</feature>
<keyword evidence="2 3" id="KW-0040">ANK repeat</keyword>
<feature type="repeat" description="ANK" evidence="3">
    <location>
        <begin position="166"/>
        <end position="198"/>
    </location>
</feature>
<evidence type="ECO:0000256" key="3">
    <source>
        <dbReference type="PROSITE-ProRule" id="PRU00023"/>
    </source>
</evidence>
<dbReference type="PROSITE" id="PS50297">
    <property type="entry name" value="ANK_REP_REGION"/>
    <property type="match status" value="3"/>
</dbReference>
<dbReference type="PANTHER" id="PTHR24171">
    <property type="entry name" value="ANKYRIN REPEAT DOMAIN-CONTAINING PROTEIN 39-RELATED"/>
    <property type="match status" value="1"/>
</dbReference>
<organism evidence="4 5">
    <name type="scientific">Cinara cedri</name>
    <dbReference type="NCBI Taxonomy" id="506608"/>
    <lineage>
        <taxon>Eukaryota</taxon>
        <taxon>Metazoa</taxon>
        <taxon>Ecdysozoa</taxon>
        <taxon>Arthropoda</taxon>
        <taxon>Hexapoda</taxon>
        <taxon>Insecta</taxon>
        <taxon>Pterygota</taxon>
        <taxon>Neoptera</taxon>
        <taxon>Paraneoptera</taxon>
        <taxon>Hemiptera</taxon>
        <taxon>Sternorrhyncha</taxon>
        <taxon>Aphidomorpha</taxon>
        <taxon>Aphidoidea</taxon>
        <taxon>Aphididae</taxon>
        <taxon>Lachninae</taxon>
        <taxon>Cinara</taxon>
    </lineage>
</organism>
<sequence>MHKKLQQVFKSACVSNKNHYKKPPLHQAAENNQIEVMKGLLRKEEGKEDVDVDVNAVEDRNKETALHFAAGYGHIEAVEFLLAAGADIDAKNKYDETPLSCASRDHQDSQGHHMEVAKMLLDNGADARIASKFGYTPLHWWARRGHMDIIRDLLAAGVGINVANDYGDTALHWSAKRSYRGVVMILLAAGADPSLMNMYSQTPADLVQTPGIEKIFKDAGAILQKMREEKIGKSGISPIDIVIANEANLIRYAHDVDVYQWLQGQFYYYDPLEQGSYGDYSELICSRYQTINGRICIANDANKVTAQPNTQLDATQIAGGSGLGK</sequence>
<dbReference type="PANTHER" id="PTHR24171:SF8">
    <property type="entry name" value="BRCA1-ASSOCIATED RING DOMAIN PROTEIN 1"/>
    <property type="match status" value="1"/>
</dbReference>
<dbReference type="Gene3D" id="1.25.40.20">
    <property type="entry name" value="Ankyrin repeat-containing domain"/>
    <property type="match status" value="2"/>
</dbReference>
<evidence type="ECO:0000256" key="1">
    <source>
        <dbReference type="ARBA" id="ARBA00022737"/>
    </source>
</evidence>
<protein>
    <submittedName>
        <fullName evidence="4">Ankyrin repeat-containing domain,Ankyrin repeat</fullName>
    </submittedName>
</protein>
<dbReference type="InterPro" id="IPR036770">
    <property type="entry name" value="Ankyrin_rpt-contain_sf"/>
</dbReference>
<feature type="repeat" description="ANK" evidence="3">
    <location>
        <begin position="61"/>
        <end position="93"/>
    </location>
</feature>
<dbReference type="InterPro" id="IPR002110">
    <property type="entry name" value="Ankyrin_rpt"/>
</dbReference>
<dbReference type="OrthoDB" id="616263at2759"/>
<dbReference type="EMBL" id="CABPRJ010002043">
    <property type="protein sequence ID" value="VVC42901.1"/>
    <property type="molecule type" value="Genomic_DNA"/>
</dbReference>
<keyword evidence="5" id="KW-1185">Reference proteome</keyword>
<accession>A0A5E4NDJ9</accession>
<proteinExistence type="predicted"/>
<evidence type="ECO:0000313" key="4">
    <source>
        <dbReference type="EMBL" id="VVC42901.1"/>
    </source>
</evidence>
<dbReference type="SMART" id="SM00248">
    <property type="entry name" value="ANK"/>
    <property type="match status" value="5"/>
</dbReference>
<dbReference type="GO" id="GO:0004842">
    <property type="term" value="F:ubiquitin-protein transferase activity"/>
    <property type="evidence" value="ECO:0007669"/>
    <property type="project" value="TreeGrafter"/>
</dbReference>
<dbReference type="GO" id="GO:0085020">
    <property type="term" value="P:protein K6-linked ubiquitination"/>
    <property type="evidence" value="ECO:0007669"/>
    <property type="project" value="TreeGrafter"/>
</dbReference>
<gene>
    <name evidence="4" type="ORF">CINCED_3A011953</name>
</gene>
<dbReference type="PRINTS" id="PR01415">
    <property type="entry name" value="ANKYRIN"/>
</dbReference>
<evidence type="ECO:0000256" key="2">
    <source>
        <dbReference type="ARBA" id="ARBA00023043"/>
    </source>
</evidence>
<evidence type="ECO:0000313" key="5">
    <source>
        <dbReference type="Proteomes" id="UP000325440"/>
    </source>
</evidence>
<dbReference type="GO" id="GO:0070531">
    <property type="term" value="C:BRCA1-A complex"/>
    <property type="evidence" value="ECO:0007669"/>
    <property type="project" value="TreeGrafter"/>
</dbReference>
<dbReference type="GO" id="GO:0031436">
    <property type="term" value="C:BRCA1-BARD1 complex"/>
    <property type="evidence" value="ECO:0007669"/>
    <property type="project" value="TreeGrafter"/>
</dbReference>
<dbReference type="SUPFAM" id="SSF48403">
    <property type="entry name" value="Ankyrin repeat"/>
    <property type="match status" value="1"/>
</dbReference>
<dbReference type="PROSITE" id="PS50088">
    <property type="entry name" value="ANK_REPEAT"/>
    <property type="match status" value="3"/>
</dbReference>
<dbReference type="Pfam" id="PF12796">
    <property type="entry name" value="Ank_2"/>
    <property type="match status" value="2"/>
</dbReference>
<dbReference type="Proteomes" id="UP000325440">
    <property type="component" value="Unassembled WGS sequence"/>
</dbReference>
<reference evidence="4 5" key="1">
    <citation type="submission" date="2019-08" db="EMBL/GenBank/DDBJ databases">
        <authorList>
            <person name="Alioto T."/>
            <person name="Alioto T."/>
            <person name="Gomez Garrido J."/>
        </authorList>
    </citation>
    <scope>NUCLEOTIDE SEQUENCE [LARGE SCALE GENOMIC DNA]</scope>
</reference>
<keyword evidence="1" id="KW-0677">Repeat</keyword>
<name>A0A5E4NDJ9_9HEMI</name>
<dbReference type="AlphaFoldDB" id="A0A5E4NDJ9"/>